<comment type="catalytic activity">
    <reaction evidence="3">
        <text>a (3S)-3-hydroxyacyl-CoA = a (2E)-enoyl-CoA + H2O</text>
        <dbReference type="Rhea" id="RHEA:16105"/>
        <dbReference type="ChEBI" id="CHEBI:15377"/>
        <dbReference type="ChEBI" id="CHEBI:57318"/>
        <dbReference type="ChEBI" id="CHEBI:58856"/>
        <dbReference type="EC" id="4.2.1.17"/>
    </reaction>
</comment>
<name>A0ABZ1GVP8_9ACTN</name>
<organism evidence="5 6">
    <name type="scientific">Streptomyces hirsutus</name>
    <dbReference type="NCBI Taxonomy" id="35620"/>
    <lineage>
        <taxon>Bacteria</taxon>
        <taxon>Bacillati</taxon>
        <taxon>Actinomycetota</taxon>
        <taxon>Actinomycetes</taxon>
        <taxon>Kitasatosporales</taxon>
        <taxon>Streptomycetaceae</taxon>
        <taxon>Streptomyces</taxon>
    </lineage>
</organism>
<evidence type="ECO:0000256" key="2">
    <source>
        <dbReference type="ARBA" id="ARBA00023239"/>
    </source>
</evidence>
<dbReference type="EMBL" id="CP109134">
    <property type="protein sequence ID" value="WSD10237.1"/>
    <property type="molecule type" value="Genomic_DNA"/>
</dbReference>
<dbReference type="Gene3D" id="3.90.226.10">
    <property type="entry name" value="2-enoyl-CoA Hydratase, Chain A, domain 1"/>
    <property type="match status" value="1"/>
</dbReference>
<evidence type="ECO:0000256" key="4">
    <source>
        <dbReference type="ARBA" id="ARBA00023717"/>
    </source>
</evidence>
<gene>
    <name evidence="5" type="ORF">OIE73_33960</name>
</gene>
<evidence type="ECO:0000256" key="3">
    <source>
        <dbReference type="ARBA" id="ARBA00023709"/>
    </source>
</evidence>
<comment type="similarity">
    <text evidence="1">Belongs to the enoyl-CoA hydratase/isomerase family.</text>
</comment>
<dbReference type="PANTHER" id="PTHR11941:SF54">
    <property type="entry name" value="ENOYL-COA HYDRATASE, MITOCHONDRIAL"/>
    <property type="match status" value="1"/>
</dbReference>
<dbReference type="PANTHER" id="PTHR11941">
    <property type="entry name" value="ENOYL-COA HYDRATASE-RELATED"/>
    <property type="match status" value="1"/>
</dbReference>
<dbReference type="InterPro" id="IPR001753">
    <property type="entry name" value="Enoyl-CoA_hydra/iso"/>
</dbReference>
<dbReference type="GeneID" id="91547688"/>
<evidence type="ECO:0000256" key="1">
    <source>
        <dbReference type="ARBA" id="ARBA00005254"/>
    </source>
</evidence>
<dbReference type="Pfam" id="PF00378">
    <property type="entry name" value="ECH_1"/>
    <property type="match status" value="1"/>
</dbReference>
<dbReference type="InterPro" id="IPR029045">
    <property type="entry name" value="ClpP/crotonase-like_dom_sf"/>
</dbReference>
<evidence type="ECO:0000313" key="6">
    <source>
        <dbReference type="Proteomes" id="UP001335325"/>
    </source>
</evidence>
<comment type="catalytic activity">
    <reaction evidence="4">
        <text>a 4-saturated-(3S)-3-hydroxyacyl-CoA = a (3E)-enoyl-CoA + H2O</text>
        <dbReference type="Rhea" id="RHEA:20724"/>
        <dbReference type="ChEBI" id="CHEBI:15377"/>
        <dbReference type="ChEBI" id="CHEBI:58521"/>
        <dbReference type="ChEBI" id="CHEBI:137480"/>
        <dbReference type="EC" id="4.2.1.17"/>
    </reaction>
</comment>
<keyword evidence="6" id="KW-1185">Reference proteome</keyword>
<evidence type="ECO:0000313" key="5">
    <source>
        <dbReference type="EMBL" id="WSD10237.1"/>
    </source>
</evidence>
<sequence length="270" mass="27334">MSASDALLVDRAGAVTTLTINRPEAHNALNAEVLAALRAAVLEAEADPAVRAVVVTGAGQKAFCAGADLKELAGMGPDRAHEKMRSGQRALRDIERAAVPVIAAVNGVALGGGFELVLASTFSVLSTRASLGLPESGLGLIPGYGGTQRLPRAVGSPTAAYLMLTGTRLDADRAHRLGLTPVPPVAPEDLAATAHALAEKIAAQGPLAVRSILTALEAGRDAPLDAGLQHETALAALAVSGAESDEGVGAFLERRPAVFAAPTNAPEEST</sequence>
<protein>
    <submittedName>
        <fullName evidence="5">Enoyl-CoA hydratase/isomerase family protein</fullName>
    </submittedName>
</protein>
<dbReference type="Gene3D" id="1.10.12.10">
    <property type="entry name" value="Lyase 2-enoyl-coa Hydratase, Chain A, domain 2"/>
    <property type="match status" value="1"/>
</dbReference>
<proteinExistence type="inferred from homology"/>
<dbReference type="SUPFAM" id="SSF52096">
    <property type="entry name" value="ClpP/crotonase"/>
    <property type="match status" value="1"/>
</dbReference>
<keyword evidence="2" id="KW-0456">Lyase</keyword>
<dbReference type="RefSeq" id="WP_326755963.1">
    <property type="nucleotide sequence ID" value="NZ_CP109134.1"/>
</dbReference>
<dbReference type="InterPro" id="IPR014748">
    <property type="entry name" value="Enoyl-CoA_hydra_C"/>
</dbReference>
<dbReference type="Proteomes" id="UP001335325">
    <property type="component" value="Chromosome"/>
</dbReference>
<accession>A0ABZ1GVP8</accession>
<reference evidence="5 6" key="1">
    <citation type="submission" date="2022-10" db="EMBL/GenBank/DDBJ databases">
        <title>The complete genomes of actinobacterial strains from the NBC collection.</title>
        <authorList>
            <person name="Joergensen T.S."/>
            <person name="Alvarez Arevalo M."/>
            <person name="Sterndorff E.B."/>
            <person name="Faurdal D."/>
            <person name="Vuksanovic O."/>
            <person name="Mourched A.-S."/>
            <person name="Charusanti P."/>
            <person name="Shaw S."/>
            <person name="Blin K."/>
            <person name="Weber T."/>
        </authorList>
    </citation>
    <scope>NUCLEOTIDE SEQUENCE [LARGE SCALE GENOMIC DNA]</scope>
    <source>
        <strain evidence="5 6">NBC 01753</strain>
    </source>
</reference>
<dbReference type="CDD" id="cd06558">
    <property type="entry name" value="crotonase-like"/>
    <property type="match status" value="1"/>
</dbReference>